<name>A0A421BJ93_9RHOB</name>
<evidence type="ECO:0000256" key="6">
    <source>
        <dbReference type="ARBA" id="ARBA00023008"/>
    </source>
</evidence>
<keyword evidence="3 8" id="KW-0479">Metal-binding</keyword>
<dbReference type="EMBL" id="RCHI01000025">
    <property type="protein sequence ID" value="RLL61975.1"/>
    <property type="molecule type" value="Genomic_DNA"/>
</dbReference>
<dbReference type="NCBIfam" id="TIGR02375">
    <property type="entry name" value="pseudoazurin"/>
    <property type="match status" value="1"/>
</dbReference>
<evidence type="ECO:0000256" key="9">
    <source>
        <dbReference type="SAM" id="SignalP"/>
    </source>
</evidence>
<accession>A0A421BJ93</accession>
<keyword evidence="9" id="KW-0732">Signal</keyword>
<evidence type="ECO:0000256" key="3">
    <source>
        <dbReference type="ARBA" id="ARBA00022723"/>
    </source>
</evidence>
<dbReference type="Proteomes" id="UP000279673">
    <property type="component" value="Unassembled WGS sequence"/>
</dbReference>
<feature type="domain" description="Blue (type 1) copper" evidence="10">
    <location>
        <begin position="27"/>
        <end position="113"/>
    </location>
</feature>
<dbReference type="InterPro" id="IPR008972">
    <property type="entry name" value="Cupredoxin"/>
</dbReference>
<dbReference type="InterPro" id="IPR002386">
    <property type="entry name" value="Amicyanin/Pseudoazurin"/>
</dbReference>
<comment type="caution">
    <text evidence="11">The sequence shown here is derived from an EMBL/GenBank/DDBJ whole genome shotgun (WGS) entry which is preliminary data.</text>
</comment>
<feature type="binding site" evidence="8">
    <location>
        <position position="102"/>
    </location>
    <ligand>
        <name>Cu cation</name>
        <dbReference type="ChEBI" id="CHEBI:23378"/>
    </ligand>
</feature>
<dbReference type="AlphaFoldDB" id="A0A421BJ93"/>
<evidence type="ECO:0000256" key="5">
    <source>
        <dbReference type="ARBA" id="ARBA00022982"/>
    </source>
</evidence>
<evidence type="ECO:0000256" key="2">
    <source>
        <dbReference type="ARBA" id="ARBA00022448"/>
    </source>
</evidence>
<feature type="binding site" evidence="8">
    <location>
        <position position="107"/>
    </location>
    <ligand>
        <name>Cu cation</name>
        <dbReference type="ChEBI" id="CHEBI:23378"/>
    </ligand>
</feature>
<comment type="cofactor">
    <cofactor evidence="8">
        <name>Cu cation</name>
        <dbReference type="ChEBI" id="CHEBI:23378"/>
    </cofactor>
    <text evidence="8">Binds 1 copper ion per subunit.</text>
</comment>
<feature type="binding site" evidence="8">
    <location>
        <position position="61"/>
    </location>
    <ligand>
        <name>Cu cation</name>
        <dbReference type="ChEBI" id="CHEBI:23378"/>
    </ligand>
</feature>
<protein>
    <recommendedName>
        <fullName evidence="7">Pseudoazurin</fullName>
    </recommendedName>
</protein>
<dbReference type="Gene3D" id="2.60.40.420">
    <property type="entry name" value="Cupredoxins - blue copper proteins"/>
    <property type="match status" value="1"/>
</dbReference>
<evidence type="ECO:0000256" key="7">
    <source>
        <dbReference type="NCBIfam" id="TIGR02375"/>
    </source>
</evidence>
<evidence type="ECO:0000313" key="11">
    <source>
        <dbReference type="EMBL" id="RLL61975.1"/>
    </source>
</evidence>
<keyword evidence="12" id="KW-1185">Reference proteome</keyword>
<sequence>MKRKICLAMMLAFGMAGAAFAAEHEVKMLNKGAAGAMVFEPSFVRAEPGDVIHFLPTDKSHDVQSIDAMLPEGVAPFKGEINKPYDLVVTAPGIYGIKCSPHFSMGMVALIQVGDAPANLEAAKVVKLPKKAQQRMNADFDQVK</sequence>
<evidence type="ECO:0000256" key="4">
    <source>
        <dbReference type="ARBA" id="ARBA00022764"/>
    </source>
</evidence>
<keyword evidence="5" id="KW-0249">Electron transport</keyword>
<keyword evidence="2" id="KW-0813">Transport</keyword>
<evidence type="ECO:0000256" key="8">
    <source>
        <dbReference type="PIRSR" id="PIRSR602386-1"/>
    </source>
</evidence>
<dbReference type="GO" id="GO:0005507">
    <property type="term" value="F:copper ion binding"/>
    <property type="evidence" value="ECO:0007669"/>
    <property type="project" value="UniProtKB-UniRule"/>
</dbReference>
<keyword evidence="6 8" id="KW-0186">Copper</keyword>
<dbReference type="InterPro" id="IPR012745">
    <property type="entry name" value="Pseudoazurin"/>
</dbReference>
<dbReference type="InterPro" id="IPR000923">
    <property type="entry name" value="BlueCu_1"/>
</dbReference>
<dbReference type="RefSeq" id="WP_113901688.1">
    <property type="nucleotide sequence ID" value="NZ_RCHI01000025.1"/>
</dbReference>
<dbReference type="InterPro" id="IPR001235">
    <property type="entry name" value="Copper_blue_Plastocyanin"/>
</dbReference>
<dbReference type="CDD" id="cd04218">
    <property type="entry name" value="Pseudoazurin"/>
    <property type="match status" value="1"/>
</dbReference>
<organism evidence="11 12">
    <name type="scientific">Paenirhodobacter hankyongi</name>
    <dbReference type="NCBI Taxonomy" id="2294033"/>
    <lineage>
        <taxon>Bacteria</taxon>
        <taxon>Pseudomonadati</taxon>
        <taxon>Pseudomonadota</taxon>
        <taxon>Alphaproteobacteria</taxon>
        <taxon>Rhodobacterales</taxon>
        <taxon>Rhodobacter group</taxon>
        <taxon>Paenirhodobacter</taxon>
    </lineage>
</organism>
<evidence type="ECO:0000256" key="1">
    <source>
        <dbReference type="ARBA" id="ARBA00004418"/>
    </source>
</evidence>
<evidence type="ECO:0000259" key="10">
    <source>
        <dbReference type="Pfam" id="PF00127"/>
    </source>
</evidence>
<dbReference type="SUPFAM" id="SSF49503">
    <property type="entry name" value="Cupredoxins"/>
    <property type="match status" value="1"/>
</dbReference>
<keyword evidence="4" id="KW-0574">Periplasm</keyword>
<reference evidence="11 12" key="1">
    <citation type="submission" date="2018-10" db="EMBL/GenBank/DDBJ databases">
        <title>Rhodobacter sp . BO-81.</title>
        <authorList>
            <person name="Im W.T."/>
        </authorList>
    </citation>
    <scope>NUCLEOTIDE SEQUENCE [LARGE SCALE GENOMIC DNA]</scope>
    <source>
        <strain evidence="11 12">BO-81</strain>
    </source>
</reference>
<dbReference type="PRINTS" id="PR00156">
    <property type="entry name" value="COPPERBLUE"/>
</dbReference>
<comment type="subcellular location">
    <subcellularLocation>
        <location evidence="1">Periplasm</location>
    </subcellularLocation>
</comment>
<feature type="binding site" evidence="8">
    <location>
        <position position="99"/>
    </location>
    <ligand>
        <name>Cu cation</name>
        <dbReference type="ChEBI" id="CHEBI:23378"/>
    </ligand>
</feature>
<dbReference type="GO" id="GO:0009055">
    <property type="term" value="F:electron transfer activity"/>
    <property type="evidence" value="ECO:0007669"/>
    <property type="project" value="InterPro"/>
</dbReference>
<gene>
    <name evidence="11" type="ORF">DYS74_17430</name>
</gene>
<dbReference type="Pfam" id="PF00127">
    <property type="entry name" value="Copper-bind"/>
    <property type="match status" value="1"/>
</dbReference>
<dbReference type="PRINTS" id="PR00155">
    <property type="entry name" value="AMICYANIN"/>
</dbReference>
<feature type="signal peptide" evidence="9">
    <location>
        <begin position="1"/>
        <end position="21"/>
    </location>
</feature>
<proteinExistence type="predicted"/>
<feature type="chain" id="PRO_5019489597" description="Pseudoazurin" evidence="9">
    <location>
        <begin position="22"/>
        <end position="144"/>
    </location>
</feature>
<dbReference type="GO" id="GO:0042597">
    <property type="term" value="C:periplasmic space"/>
    <property type="evidence" value="ECO:0007669"/>
    <property type="project" value="UniProtKB-SubCell"/>
</dbReference>
<evidence type="ECO:0000313" key="12">
    <source>
        <dbReference type="Proteomes" id="UP000279673"/>
    </source>
</evidence>